<organism evidence="1 2">
    <name type="scientific">Methylobacter tundripaludum</name>
    <dbReference type="NCBI Taxonomy" id="173365"/>
    <lineage>
        <taxon>Bacteria</taxon>
        <taxon>Pseudomonadati</taxon>
        <taxon>Pseudomonadota</taxon>
        <taxon>Gammaproteobacteria</taxon>
        <taxon>Methylococcales</taxon>
        <taxon>Methylococcaceae</taxon>
        <taxon>Methylobacter</taxon>
    </lineage>
</organism>
<dbReference type="Proteomes" id="UP000238071">
    <property type="component" value="Unassembled WGS sequence"/>
</dbReference>
<keyword evidence="2" id="KW-1185">Reference proteome</keyword>
<sequence>MGSRVQFFKCVVTYFVELCAGFMPKETYMFYTNNKVKQFLSKPLAYIIRNSLMFFINEERFFT</sequence>
<comment type="caution">
    <text evidence="1">The sequence shown here is derived from an EMBL/GenBank/DDBJ whole genome shotgun (WGS) entry which is preliminary data.</text>
</comment>
<gene>
    <name evidence="1" type="ORF">B0F88_110181</name>
</gene>
<protein>
    <submittedName>
        <fullName evidence="1">Uncharacterized protein</fullName>
    </submittedName>
</protein>
<evidence type="ECO:0000313" key="1">
    <source>
        <dbReference type="EMBL" id="PPK69394.1"/>
    </source>
</evidence>
<evidence type="ECO:0000313" key="2">
    <source>
        <dbReference type="Proteomes" id="UP000238071"/>
    </source>
</evidence>
<name>A0A2S6GVZ7_9GAMM</name>
<proteinExistence type="predicted"/>
<dbReference type="AlphaFoldDB" id="A0A2S6GVZ7"/>
<reference evidence="1 2" key="1">
    <citation type="submission" date="2018-02" db="EMBL/GenBank/DDBJ databases">
        <title>Subsurface microbial communities from deep shales in Ohio and West Virginia, USA.</title>
        <authorList>
            <person name="Wrighton K."/>
        </authorList>
    </citation>
    <scope>NUCLEOTIDE SEQUENCE [LARGE SCALE GENOMIC DNA]</scope>
    <source>
        <strain evidence="1 2">OWC-G53F</strain>
    </source>
</reference>
<dbReference type="EMBL" id="PTIY01000010">
    <property type="protein sequence ID" value="PPK69394.1"/>
    <property type="molecule type" value="Genomic_DNA"/>
</dbReference>
<accession>A0A2S6GVZ7</accession>